<keyword evidence="1" id="KW-0812">Transmembrane</keyword>
<evidence type="ECO:0000256" key="1">
    <source>
        <dbReference type="SAM" id="Phobius"/>
    </source>
</evidence>
<dbReference type="RefSeq" id="WP_309200721.1">
    <property type="nucleotide sequence ID" value="NZ_CP133548.1"/>
</dbReference>
<keyword evidence="3" id="KW-1185">Reference proteome</keyword>
<dbReference type="CDD" id="cd07818">
    <property type="entry name" value="SRPBCC_1"/>
    <property type="match status" value="1"/>
</dbReference>
<dbReference type="EMBL" id="CP133548">
    <property type="protein sequence ID" value="WMS85568.1"/>
    <property type="molecule type" value="Genomic_DNA"/>
</dbReference>
<evidence type="ECO:0000313" key="3">
    <source>
        <dbReference type="Proteomes" id="UP001239782"/>
    </source>
</evidence>
<reference evidence="2 3" key="1">
    <citation type="submission" date="2023-08" db="EMBL/GenBank/DDBJ databases">
        <title>Pleionea litopenaei sp. nov., isolated from stomach of juvenile Litopenaeus vannamei.</title>
        <authorList>
            <person name="Rho A.M."/>
            <person name="Hwang C.Y."/>
        </authorList>
    </citation>
    <scope>NUCLEOTIDE SEQUENCE [LARGE SCALE GENOMIC DNA]</scope>
    <source>
        <strain evidence="2 3">HL-JVS1</strain>
    </source>
</reference>
<organism evidence="2 3">
    <name type="scientific">Pleionea litopenaei</name>
    <dbReference type="NCBI Taxonomy" id="3070815"/>
    <lineage>
        <taxon>Bacteria</taxon>
        <taxon>Pseudomonadati</taxon>
        <taxon>Pseudomonadota</taxon>
        <taxon>Gammaproteobacteria</taxon>
        <taxon>Oceanospirillales</taxon>
        <taxon>Pleioneaceae</taxon>
        <taxon>Pleionea</taxon>
    </lineage>
</organism>
<evidence type="ECO:0000313" key="2">
    <source>
        <dbReference type="EMBL" id="WMS85568.1"/>
    </source>
</evidence>
<dbReference type="InterPro" id="IPR019587">
    <property type="entry name" value="Polyketide_cyclase/dehydratase"/>
</dbReference>
<dbReference type="Gene3D" id="3.30.530.20">
    <property type="match status" value="1"/>
</dbReference>
<dbReference type="AlphaFoldDB" id="A0AA51X593"/>
<name>A0AA51X593_9GAMM</name>
<proteinExistence type="predicted"/>
<keyword evidence="1" id="KW-0472">Membrane</keyword>
<dbReference type="KEGG" id="plei:Q9312_10120"/>
<dbReference type="SUPFAM" id="SSF55961">
    <property type="entry name" value="Bet v1-like"/>
    <property type="match status" value="1"/>
</dbReference>
<dbReference type="Proteomes" id="UP001239782">
    <property type="component" value="Chromosome"/>
</dbReference>
<keyword evidence="1" id="KW-1133">Transmembrane helix</keyword>
<sequence length="182" mass="20463">MKFLKVAIIALVVLVVVIWGGGYFLEPTYKVSREIKIAAPAEKVMQEISDFSRWQKWGVWFERDPKMKITITGDAGMVGHSSKWSSETQGNGQMILTAINNEELTYDLLFPDMGMQSIGRMSLTELRGENGEAETLVVWSDEGDVGTDIVSRYFVLFIDELMGPDFEQGLTNLKVLTEKKEG</sequence>
<protein>
    <submittedName>
        <fullName evidence="2">SRPBCC family protein</fullName>
    </submittedName>
</protein>
<accession>A0AA51X593</accession>
<feature type="transmembrane region" description="Helical" evidence="1">
    <location>
        <begin position="6"/>
        <end position="25"/>
    </location>
</feature>
<gene>
    <name evidence="2" type="ORF">Q9312_10120</name>
</gene>
<dbReference type="Pfam" id="PF10604">
    <property type="entry name" value="Polyketide_cyc2"/>
    <property type="match status" value="1"/>
</dbReference>
<dbReference type="InterPro" id="IPR023393">
    <property type="entry name" value="START-like_dom_sf"/>
</dbReference>